<keyword evidence="2" id="KW-1185">Reference proteome</keyword>
<gene>
    <name evidence="1" type="ORF">GLIP_0620</name>
</gene>
<accession>K6XNL0</accession>
<reference evidence="1 2" key="1">
    <citation type="journal article" date="2017" name="Antonie Van Leeuwenhoek">
        <title>Rhizobium rhizosphaerae sp. nov., a novel species isolated from rice rhizosphere.</title>
        <authorList>
            <person name="Zhao J.J."/>
            <person name="Zhang J."/>
            <person name="Zhang R.J."/>
            <person name="Zhang C.W."/>
            <person name="Yin H.Q."/>
            <person name="Zhang X.X."/>
        </authorList>
    </citation>
    <scope>NUCLEOTIDE SEQUENCE [LARGE SCALE GENOMIC DNA]</scope>
    <source>
        <strain evidence="1 2">E3</strain>
    </source>
</reference>
<proteinExistence type="predicted"/>
<dbReference type="AlphaFoldDB" id="K6XNL0"/>
<organism evidence="1 2">
    <name type="scientific">Aliiglaciecola lipolytica E3</name>
    <dbReference type="NCBI Taxonomy" id="1127673"/>
    <lineage>
        <taxon>Bacteria</taxon>
        <taxon>Pseudomonadati</taxon>
        <taxon>Pseudomonadota</taxon>
        <taxon>Gammaproteobacteria</taxon>
        <taxon>Alteromonadales</taxon>
        <taxon>Alteromonadaceae</taxon>
        <taxon>Aliiglaciecola</taxon>
    </lineage>
</organism>
<protein>
    <submittedName>
        <fullName evidence="1">Uncharacterized protein</fullName>
    </submittedName>
</protein>
<comment type="caution">
    <text evidence="1">The sequence shown here is derived from an EMBL/GenBank/DDBJ whole genome shotgun (WGS) entry which is preliminary data.</text>
</comment>
<evidence type="ECO:0000313" key="1">
    <source>
        <dbReference type="EMBL" id="GAC13266.1"/>
    </source>
</evidence>
<dbReference type="EMBL" id="BAEN01000015">
    <property type="protein sequence ID" value="GAC13266.1"/>
    <property type="molecule type" value="Genomic_DNA"/>
</dbReference>
<name>K6XNL0_9ALTE</name>
<evidence type="ECO:0000313" key="2">
    <source>
        <dbReference type="Proteomes" id="UP000006334"/>
    </source>
</evidence>
<dbReference type="Proteomes" id="UP000006334">
    <property type="component" value="Unassembled WGS sequence"/>
</dbReference>
<sequence>MHSLHSHYFDAHSLKKALFLSSRILNYPKQYDKHPNFS</sequence>